<proteinExistence type="predicted"/>
<accession>A0A495JK36</accession>
<organism evidence="3 4">
    <name type="scientific">Micromonospora pisi</name>
    <dbReference type="NCBI Taxonomy" id="589240"/>
    <lineage>
        <taxon>Bacteria</taxon>
        <taxon>Bacillati</taxon>
        <taxon>Actinomycetota</taxon>
        <taxon>Actinomycetes</taxon>
        <taxon>Micromonosporales</taxon>
        <taxon>Micromonosporaceae</taxon>
        <taxon>Micromonospora</taxon>
    </lineage>
</organism>
<keyword evidence="2" id="KW-0472">Membrane</keyword>
<reference evidence="3 4" key="1">
    <citation type="submission" date="2018-10" db="EMBL/GenBank/DDBJ databases">
        <title>Sequencing the genomes of 1000 actinobacteria strains.</title>
        <authorList>
            <person name="Klenk H.-P."/>
        </authorList>
    </citation>
    <scope>NUCLEOTIDE SEQUENCE [LARGE SCALE GENOMIC DNA]</scope>
    <source>
        <strain evidence="3 4">DSM 45175</strain>
    </source>
</reference>
<dbReference type="Proteomes" id="UP000277671">
    <property type="component" value="Unassembled WGS sequence"/>
</dbReference>
<evidence type="ECO:0000313" key="3">
    <source>
        <dbReference type="EMBL" id="RKR88692.1"/>
    </source>
</evidence>
<protein>
    <recommendedName>
        <fullName evidence="5">Flagellar biosynthesis protein FlgA</fullName>
    </recommendedName>
</protein>
<feature type="transmembrane region" description="Helical" evidence="2">
    <location>
        <begin position="28"/>
        <end position="47"/>
    </location>
</feature>
<sequence length="184" mass="18690">MAIHPRPVRRTPSLSPSRWAALPRRGTVLRLTTATMLLALAAGVLYLRQPSPTCPAAPPSANPVAAEPAGSFSPGPGDPPAPAGARLALPAGMVGVPVRLAEPAAVAVVRPGARVDLLVVPRAGAAPPARPTEPVAARALVLDVLGAQSAADGSTALYLALPPEQAQRTVALPDGTRFAIMVRE</sequence>
<keyword evidence="2" id="KW-0812">Transmembrane</keyword>
<gene>
    <name evidence="3" type="ORF">BDK92_3022</name>
</gene>
<dbReference type="EMBL" id="RBKT01000001">
    <property type="protein sequence ID" value="RKR88692.1"/>
    <property type="molecule type" value="Genomic_DNA"/>
</dbReference>
<comment type="caution">
    <text evidence="3">The sequence shown here is derived from an EMBL/GenBank/DDBJ whole genome shotgun (WGS) entry which is preliminary data.</text>
</comment>
<feature type="region of interest" description="Disordered" evidence="1">
    <location>
        <begin position="55"/>
        <end position="84"/>
    </location>
</feature>
<dbReference type="AlphaFoldDB" id="A0A495JK36"/>
<dbReference type="RefSeq" id="WP_281278619.1">
    <property type="nucleotide sequence ID" value="NZ_RBKT01000001.1"/>
</dbReference>
<name>A0A495JK36_9ACTN</name>
<evidence type="ECO:0008006" key="5">
    <source>
        <dbReference type="Google" id="ProtNLM"/>
    </source>
</evidence>
<evidence type="ECO:0000313" key="4">
    <source>
        <dbReference type="Proteomes" id="UP000277671"/>
    </source>
</evidence>
<evidence type="ECO:0000256" key="1">
    <source>
        <dbReference type="SAM" id="MobiDB-lite"/>
    </source>
</evidence>
<evidence type="ECO:0000256" key="2">
    <source>
        <dbReference type="SAM" id="Phobius"/>
    </source>
</evidence>
<feature type="compositionally biased region" description="Low complexity" evidence="1">
    <location>
        <begin position="62"/>
        <end position="75"/>
    </location>
</feature>
<keyword evidence="4" id="KW-1185">Reference proteome</keyword>
<keyword evidence="2" id="KW-1133">Transmembrane helix</keyword>